<evidence type="ECO:0000256" key="10">
    <source>
        <dbReference type="SAM" id="Phobius"/>
    </source>
</evidence>
<feature type="domain" description="HAMP" evidence="12">
    <location>
        <begin position="297"/>
        <end position="351"/>
    </location>
</feature>
<sequence length="629" mass="67856">MAWGFGQKIVAAVGAVAIISMGSILALSYRQSLSMVNESMEHGLLKVTTGQKQKIEEWIALNKSLTDLTARAIARVDSRDTLPLLKESLKSTGYLGVYAAFEQGKFIDGTDWIPPATYDHHKRPWYMETKALLKPYVTEPYVDSITNQMVISFTAPLLEGQKFAGVVGFDVAMKMIQEQVSATKISPSGYGMLLNQKLEIIAHPQESLLLKPLEALDGSLTRLKSAISKESEGVGSAQIGGEDFMISYAKLSNGWIALSLAKESEVYAGAKKSALLGVMMGVGFLLLTVILVVAVLKVLIAPMIELKKMTEGLARGEGDLTQRLETKSQDEIGEIAVATNAFIGAVREIVHASKEDARKNSDLSVSLQGASERMDRNVKEESLIIQSLSKEGLEVSALASKTSQKAEMTKEEMLEAVQILEETRGEILGIFQSIQSTSVAEGELSMKLEQLSREADSVKGVLTIINDIADQTNLLALNAAIEAARAGEHGRGFAVVADEVRKLAERTQKSLSEINGIINLIVQSVSDSSSMMNESAKGIEAIAGQSEVISSRLTEASQGVSLSAEKIRENAKEIGGFSKRVEKIGEEIANIHTLARSNAEGIEAIVGISSAIKQTADELSRVLGRFKTH</sequence>
<name>Q7M8U3_WOLSU</name>
<keyword evidence="3" id="KW-0145">Chemotaxis</keyword>
<reference evidence="13 14" key="1">
    <citation type="journal article" date="2003" name="Proc. Natl. Acad. Sci. U.S.A.">
        <title>Complete genome sequence and analysis of Wolinella succinogenes.</title>
        <authorList>
            <person name="Baar C."/>
            <person name="Eppinger M."/>
            <person name="Raddatz G."/>
            <person name="Simon JM."/>
            <person name="Lanz C."/>
            <person name="Klimmek O."/>
            <person name="Nandakumar R."/>
            <person name="Gross R."/>
            <person name="Rosinus A."/>
            <person name="Keller H."/>
            <person name="Jagtap P."/>
            <person name="Linke B."/>
            <person name="Meyer F."/>
            <person name="Lederer H."/>
            <person name="Schuster S.C."/>
        </authorList>
    </citation>
    <scope>NUCLEOTIDE SEQUENCE [LARGE SCALE GENOMIC DNA]</scope>
    <source>
        <strain evidence="14">ATCC 29543 / DSM 1740 / CCUG 13145 / JCM 31913 / LMG 7466 / NCTC 11488 / FDC 602W</strain>
    </source>
</reference>
<evidence type="ECO:0000256" key="8">
    <source>
        <dbReference type="ARBA" id="ARBA00029447"/>
    </source>
</evidence>
<evidence type="ECO:0000259" key="11">
    <source>
        <dbReference type="PROSITE" id="PS50111"/>
    </source>
</evidence>
<dbReference type="SMART" id="SM00283">
    <property type="entry name" value="MA"/>
    <property type="match status" value="1"/>
</dbReference>
<dbReference type="InterPro" id="IPR003660">
    <property type="entry name" value="HAMP_dom"/>
</dbReference>
<dbReference type="Pfam" id="PF00672">
    <property type="entry name" value="HAMP"/>
    <property type="match status" value="1"/>
</dbReference>
<dbReference type="InterPro" id="IPR004089">
    <property type="entry name" value="MCPsignal_dom"/>
</dbReference>
<gene>
    <name evidence="13" type="primary">PCTA</name>
    <name evidence="13" type="ordered locus">WS1406</name>
</gene>
<dbReference type="InterPro" id="IPR029151">
    <property type="entry name" value="Sensor-like_sf"/>
</dbReference>
<evidence type="ECO:0000256" key="2">
    <source>
        <dbReference type="ARBA" id="ARBA00022475"/>
    </source>
</evidence>
<dbReference type="CDD" id="cd12912">
    <property type="entry name" value="PDC2_MCP_like"/>
    <property type="match status" value="1"/>
</dbReference>
<dbReference type="Pfam" id="PF02743">
    <property type="entry name" value="dCache_1"/>
    <property type="match status" value="1"/>
</dbReference>
<dbReference type="PROSITE" id="PS50885">
    <property type="entry name" value="HAMP"/>
    <property type="match status" value="1"/>
</dbReference>
<comment type="similarity">
    <text evidence="8">Belongs to the methyl-accepting chemotaxis (MCP) protein family.</text>
</comment>
<protein>
    <submittedName>
        <fullName evidence="13">TRANSDUCER (CHEMOTACTIC TRANSDUCER PCTA)</fullName>
    </submittedName>
</protein>
<evidence type="ECO:0000256" key="7">
    <source>
        <dbReference type="ARBA" id="ARBA00023224"/>
    </source>
</evidence>
<evidence type="ECO:0000313" key="13">
    <source>
        <dbReference type="EMBL" id="CAE10471.1"/>
    </source>
</evidence>
<keyword evidence="5 10" id="KW-1133">Transmembrane helix</keyword>
<evidence type="ECO:0000313" key="14">
    <source>
        <dbReference type="Proteomes" id="UP000000422"/>
    </source>
</evidence>
<dbReference type="Gene3D" id="3.30.450.20">
    <property type="entry name" value="PAS domain"/>
    <property type="match status" value="2"/>
</dbReference>
<keyword evidence="2" id="KW-1003">Cell membrane</keyword>
<dbReference type="Gene3D" id="1.10.287.950">
    <property type="entry name" value="Methyl-accepting chemotaxis protein"/>
    <property type="match status" value="1"/>
</dbReference>
<dbReference type="PANTHER" id="PTHR32089">
    <property type="entry name" value="METHYL-ACCEPTING CHEMOTAXIS PROTEIN MCPB"/>
    <property type="match status" value="1"/>
</dbReference>
<dbReference type="STRING" id="273121.WS1406"/>
<keyword evidence="4 10" id="KW-0812">Transmembrane</keyword>
<keyword evidence="14" id="KW-1185">Reference proteome</keyword>
<dbReference type="GO" id="GO:0006935">
    <property type="term" value="P:chemotaxis"/>
    <property type="evidence" value="ECO:0007669"/>
    <property type="project" value="UniProtKB-KW"/>
</dbReference>
<dbReference type="PROSITE" id="PS50111">
    <property type="entry name" value="CHEMOTAXIS_TRANSDUC_2"/>
    <property type="match status" value="1"/>
</dbReference>
<dbReference type="AlphaFoldDB" id="Q7M8U3"/>
<evidence type="ECO:0000256" key="9">
    <source>
        <dbReference type="PROSITE-ProRule" id="PRU00284"/>
    </source>
</evidence>
<evidence type="ECO:0000256" key="6">
    <source>
        <dbReference type="ARBA" id="ARBA00023136"/>
    </source>
</evidence>
<dbReference type="Proteomes" id="UP000000422">
    <property type="component" value="Chromosome"/>
</dbReference>
<accession>Q7M8U3</accession>
<dbReference type="PANTHER" id="PTHR32089:SF112">
    <property type="entry name" value="LYSOZYME-LIKE PROTEIN-RELATED"/>
    <property type="match status" value="1"/>
</dbReference>
<dbReference type="HOGENOM" id="CLU_000445_107_19_7"/>
<evidence type="ECO:0000256" key="3">
    <source>
        <dbReference type="ARBA" id="ARBA00022500"/>
    </source>
</evidence>
<dbReference type="GO" id="GO:0007165">
    <property type="term" value="P:signal transduction"/>
    <property type="evidence" value="ECO:0007669"/>
    <property type="project" value="UniProtKB-KW"/>
</dbReference>
<dbReference type="KEGG" id="wsu:WS1406"/>
<dbReference type="EMBL" id="BX571660">
    <property type="protein sequence ID" value="CAE10471.1"/>
    <property type="molecule type" value="Genomic_DNA"/>
</dbReference>
<proteinExistence type="inferred from homology"/>
<dbReference type="SMART" id="SM00304">
    <property type="entry name" value="HAMP"/>
    <property type="match status" value="1"/>
</dbReference>
<dbReference type="SUPFAM" id="SSF58104">
    <property type="entry name" value="Methyl-accepting chemotaxis protein (MCP) signaling domain"/>
    <property type="match status" value="1"/>
</dbReference>
<dbReference type="RefSeq" id="WP_011139256.1">
    <property type="nucleotide sequence ID" value="NC_005090.1"/>
</dbReference>
<evidence type="ECO:0000256" key="1">
    <source>
        <dbReference type="ARBA" id="ARBA00004651"/>
    </source>
</evidence>
<dbReference type="CDD" id="cd06225">
    <property type="entry name" value="HAMP"/>
    <property type="match status" value="1"/>
</dbReference>
<evidence type="ECO:0000256" key="4">
    <source>
        <dbReference type="ARBA" id="ARBA00022692"/>
    </source>
</evidence>
<dbReference type="CDD" id="cd12913">
    <property type="entry name" value="PDC1_MCP_like"/>
    <property type="match status" value="1"/>
</dbReference>
<dbReference type="Pfam" id="PF00015">
    <property type="entry name" value="MCPsignal"/>
    <property type="match status" value="1"/>
</dbReference>
<dbReference type="SUPFAM" id="SSF103190">
    <property type="entry name" value="Sensory domain-like"/>
    <property type="match status" value="1"/>
</dbReference>
<feature type="domain" description="Methyl-accepting transducer" evidence="11">
    <location>
        <begin position="356"/>
        <end position="603"/>
    </location>
</feature>
<dbReference type="GO" id="GO:0005886">
    <property type="term" value="C:plasma membrane"/>
    <property type="evidence" value="ECO:0007669"/>
    <property type="project" value="UniProtKB-SubCell"/>
</dbReference>
<evidence type="ECO:0000256" key="5">
    <source>
        <dbReference type="ARBA" id="ARBA00022989"/>
    </source>
</evidence>
<keyword evidence="7 9" id="KW-0807">Transducer</keyword>
<dbReference type="InterPro" id="IPR033479">
    <property type="entry name" value="dCache_1"/>
</dbReference>
<dbReference type="eggNOG" id="COG0840">
    <property type="taxonomic scope" value="Bacteria"/>
</dbReference>
<feature type="transmembrane region" description="Helical" evidence="10">
    <location>
        <begin position="274"/>
        <end position="300"/>
    </location>
</feature>
<comment type="subcellular location">
    <subcellularLocation>
        <location evidence="1">Cell membrane</location>
        <topology evidence="1">Multi-pass membrane protein</topology>
    </subcellularLocation>
</comment>
<evidence type="ECO:0000259" key="12">
    <source>
        <dbReference type="PROSITE" id="PS50885"/>
    </source>
</evidence>
<keyword evidence="6 10" id="KW-0472">Membrane</keyword>
<organism evidence="14">
    <name type="scientific">Wolinella succinogenes (strain ATCC 29543 / DSM 1740 / CCUG 13145 / JCM 31913 / LMG 7466 / NCTC 11488 / FDC 602W)</name>
    <name type="common">Vibrio succinogenes</name>
    <dbReference type="NCBI Taxonomy" id="273121"/>
    <lineage>
        <taxon>Bacteria</taxon>
        <taxon>Pseudomonadati</taxon>
        <taxon>Campylobacterota</taxon>
        <taxon>Epsilonproteobacteria</taxon>
        <taxon>Campylobacterales</taxon>
        <taxon>Helicobacteraceae</taxon>
        <taxon>Wolinella</taxon>
    </lineage>
</organism>